<organism evidence="2 3">
    <name type="scientific">Candidatus Butyricicoccus avistercoris</name>
    <dbReference type="NCBI Taxonomy" id="2838518"/>
    <lineage>
        <taxon>Bacteria</taxon>
        <taxon>Bacillati</taxon>
        <taxon>Bacillota</taxon>
        <taxon>Clostridia</taxon>
        <taxon>Eubacteriales</taxon>
        <taxon>Butyricicoccaceae</taxon>
        <taxon>Butyricicoccus</taxon>
    </lineage>
</organism>
<protein>
    <submittedName>
        <fullName evidence="2">Sugar phosphate isomerase/epimerase</fullName>
    </submittedName>
</protein>
<dbReference type="Proteomes" id="UP000886808">
    <property type="component" value="Unassembled WGS sequence"/>
</dbReference>
<feature type="domain" description="Xylose isomerase-like TIM barrel" evidence="1">
    <location>
        <begin position="21"/>
        <end position="261"/>
    </location>
</feature>
<sequence length="267" mass="31517">MQVGISTACFYPDALEETFSHIADMGFKKIEIFFNTESELHDPVISEIKNLVGENGLEVISIHPYTSLMEGMLLFSDYKRRTQDGFEQYKRYFEAAKKLGAKYLTFHGERLTPENKIDKKEVWERKIECYHKLCSIAKEFDVTVAQENVAWCKSSSPEYLKRLYEDVKELRYTLDLKQGHRAGHVWTDYYNIIYDRLKNIHINDFDENHSCLLPSEGSFDYTEFFKRLKKDNYKGDVIIEVYKSNYNTKQQLINSAEFLRNKINNNL</sequence>
<reference evidence="2" key="2">
    <citation type="submission" date="2021-04" db="EMBL/GenBank/DDBJ databases">
        <authorList>
            <person name="Gilroy R."/>
        </authorList>
    </citation>
    <scope>NUCLEOTIDE SEQUENCE</scope>
    <source>
        <strain evidence="2">CHK193-4272</strain>
    </source>
</reference>
<dbReference type="Pfam" id="PF01261">
    <property type="entry name" value="AP_endonuc_2"/>
    <property type="match status" value="1"/>
</dbReference>
<dbReference type="Gene3D" id="3.20.20.150">
    <property type="entry name" value="Divalent-metal-dependent TIM barrel enzymes"/>
    <property type="match status" value="1"/>
</dbReference>
<accession>A0A9D1PGQ6</accession>
<evidence type="ECO:0000313" key="3">
    <source>
        <dbReference type="Proteomes" id="UP000886808"/>
    </source>
</evidence>
<reference evidence="2" key="1">
    <citation type="journal article" date="2021" name="PeerJ">
        <title>Extensive microbial diversity within the chicken gut microbiome revealed by metagenomics and culture.</title>
        <authorList>
            <person name="Gilroy R."/>
            <person name="Ravi A."/>
            <person name="Getino M."/>
            <person name="Pursley I."/>
            <person name="Horton D.L."/>
            <person name="Alikhan N.F."/>
            <person name="Baker D."/>
            <person name="Gharbi K."/>
            <person name="Hall N."/>
            <person name="Watson M."/>
            <person name="Adriaenssens E.M."/>
            <person name="Foster-Nyarko E."/>
            <person name="Jarju S."/>
            <person name="Secka A."/>
            <person name="Antonio M."/>
            <person name="Oren A."/>
            <person name="Chaudhuri R.R."/>
            <person name="La Ragione R."/>
            <person name="Hildebrand F."/>
            <person name="Pallen M.J."/>
        </authorList>
    </citation>
    <scope>NUCLEOTIDE SEQUENCE</scope>
    <source>
        <strain evidence="2">CHK193-4272</strain>
    </source>
</reference>
<name>A0A9D1PGQ6_9FIRM</name>
<evidence type="ECO:0000259" key="1">
    <source>
        <dbReference type="Pfam" id="PF01261"/>
    </source>
</evidence>
<dbReference type="EMBL" id="DXIE01000005">
    <property type="protein sequence ID" value="HIV61355.1"/>
    <property type="molecule type" value="Genomic_DNA"/>
</dbReference>
<dbReference type="PANTHER" id="PTHR12110">
    <property type="entry name" value="HYDROXYPYRUVATE ISOMERASE"/>
    <property type="match status" value="1"/>
</dbReference>
<comment type="caution">
    <text evidence="2">The sequence shown here is derived from an EMBL/GenBank/DDBJ whole genome shotgun (WGS) entry which is preliminary data.</text>
</comment>
<dbReference type="PANTHER" id="PTHR12110:SF21">
    <property type="entry name" value="XYLOSE ISOMERASE-LIKE TIM BARREL DOMAIN-CONTAINING PROTEIN"/>
    <property type="match status" value="1"/>
</dbReference>
<dbReference type="InterPro" id="IPR036237">
    <property type="entry name" value="Xyl_isomerase-like_sf"/>
</dbReference>
<gene>
    <name evidence="2" type="ORF">H9746_00660</name>
</gene>
<keyword evidence="2" id="KW-0413">Isomerase</keyword>
<dbReference type="InterPro" id="IPR013022">
    <property type="entry name" value="Xyl_isomerase-like_TIM-brl"/>
</dbReference>
<dbReference type="AlphaFoldDB" id="A0A9D1PGQ6"/>
<evidence type="ECO:0000313" key="2">
    <source>
        <dbReference type="EMBL" id="HIV61355.1"/>
    </source>
</evidence>
<dbReference type="SUPFAM" id="SSF51658">
    <property type="entry name" value="Xylose isomerase-like"/>
    <property type="match status" value="1"/>
</dbReference>
<dbReference type="InterPro" id="IPR050312">
    <property type="entry name" value="IolE/XylAMocC-like"/>
</dbReference>
<proteinExistence type="predicted"/>
<dbReference type="GO" id="GO:0016853">
    <property type="term" value="F:isomerase activity"/>
    <property type="evidence" value="ECO:0007669"/>
    <property type="project" value="UniProtKB-KW"/>
</dbReference>